<dbReference type="GO" id="GO:0016887">
    <property type="term" value="F:ATP hydrolysis activity"/>
    <property type="evidence" value="ECO:0007669"/>
    <property type="project" value="TreeGrafter"/>
</dbReference>
<dbReference type="PANTHER" id="PTHR31285:SF0">
    <property type="entry name" value="NICOTINAMIDE MONONUCLEOTIDE ADENYLYLTRANSFERASE"/>
    <property type="match status" value="1"/>
</dbReference>
<dbReference type="GO" id="GO:0000309">
    <property type="term" value="F:nicotinamide-nucleotide adenylyltransferase activity"/>
    <property type="evidence" value="ECO:0007669"/>
    <property type="project" value="TreeGrafter"/>
</dbReference>
<dbReference type="AlphaFoldDB" id="A0AAE0GHB3"/>
<dbReference type="GO" id="GO:0005737">
    <property type="term" value="C:cytoplasm"/>
    <property type="evidence" value="ECO:0007669"/>
    <property type="project" value="TreeGrafter"/>
</dbReference>
<name>A0AAE0GHB3_9CHLO</name>
<dbReference type="InterPro" id="IPR004821">
    <property type="entry name" value="Cyt_trans-like"/>
</dbReference>
<protein>
    <recommendedName>
        <fullName evidence="1">Cytidyltransferase-like domain-containing protein</fullName>
    </recommendedName>
</protein>
<evidence type="ECO:0000313" key="2">
    <source>
        <dbReference type="EMBL" id="KAK3277928.1"/>
    </source>
</evidence>
<dbReference type="Gene3D" id="3.90.950.20">
    <property type="entry name" value="CinA-like"/>
    <property type="match status" value="1"/>
</dbReference>
<dbReference type="GO" id="GO:0005634">
    <property type="term" value="C:nucleus"/>
    <property type="evidence" value="ECO:0007669"/>
    <property type="project" value="TreeGrafter"/>
</dbReference>
<organism evidence="2 3">
    <name type="scientific">Cymbomonas tetramitiformis</name>
    <dbReference type="NCBI Taxonomy" id="36881"/>
    <lineage>
        <taxon>Eukaryota</taxon>
        <taxon>Viridiplantae</taxon>
        <taxon>Chlorophyta</taxon>
        <taxon>Pyramimonadophyceae</taxon>
        <taxon>Pyramimonadales</taxon>
        <taxon>Pyramimonadaceae</taxon>
        <taxon>Cymbomonas</taxon>
    </lineage>
</organism>
<evidence type="ECO:0000259" key="1">
    <source>
        <dbReference type="Pfam" id="PF01467"/>
    </source>
</evidence>
<proteinExistence type="predicted"/>
<dbReference type="PANTHER" id="PTHR31285">
    <property type="entry name" value="NICOTINAMIDE MONONUCLEOTIDE ADENYLYLTRANSFERASE"/>
    <property type="match status" value="1"/>
</dbReference>
<keyword evidence="3" id="KW-1185">Reference proteome</keyword>
<dbReference type="Pfam" id="PF01467">
    <property type="entry name" value="CTP_transf_like"/>
    <property type="match status" value="1"/>
</dbReference>
<dbReference type="Gene3D" id="3.40.50.620">
    <property type="entry name" value="HUPs"/>
    <property type="match status" value="1"/>
</dbReference>
<accession>A0AAE0GHB3</accession>
<evidence type="ECO:0000313" key="3">
    <source>
        <dbReference type="Proteomes" id="UP001190700"/>
    </source>
</evidence>
<dbReference type="EMBL" id="LGRX02005757">
    <property type="protein sequence ID" value="KAK3277928.1"/>
    <property type="molecule type" value="Genomic_DNA"/>
</dbReference>
<sequence length="408" mass="43428">MAAAGAASASNPDVSSLEEETIRKLHACPTKAVVYVSGGASQGAGKILSVPGASNTVLEVVVPYARQSMIDLLGSEPEQYVSEKTAHDLARAAYLRAVQLSEPGQDVVGVAVTCALASEPPKRGSHRCFAAAYSSRDVHFYQLELSKGLRSRGAEDHVASLLMVQALTDASRVDCQLLAHELEGAGAGESVVTRREDLEDAVGALLTGDEHVVEVSSTGTLRGACRSRVLLPGSFNPLHQGHRKLLEAASLLRPGLIPAFEMSVGNADKGKISRLEVDRRVEQFLSSDSPPVVCTDEPLYVGKARLLPGSTFVIGADTAVRIVMPKYYEDSRELMINALAEIRSHGCSFLVAGRLNKEGTWESLADVDVPKGFEGLFQAVPSFREDISSTDIRAQSSAEEKTVSGNLS</sequence>
<dbReference type="SUPFAM" id="SSF52374">
    <property type="entry name" value="Nucleotidylyl transferase"/>
    <property type="match status" value="1"/>
</dbReference>
<reference evidence="2 3" key="1">
    <citation type="journal article" date="2015" name="Genome Biol. Evol.">
        <title>Comparative Genomics of a Bacterivorous Green Alga Reveals Evolutionary Causalities and Consequences of Phago-Mixotrophic Mode of Nutrition.</title>
        <authorList>
            <person name="Burns J.A."/>
            <person name="Paasch A."/>
            <person name="Narechania A."/>
            <person name="Kim E."/>
        </authorList>
    </citation>
    <scope>NUCLEOTIDE SEQUENCE [LARGE SCALE GENOMIC DNA]</scope>
    <source>
        <strain evidence="2 3">PLY_AMNH</strain>
    </source>
</reference>
<gene>
    <name evidence="2" type="ORF">CYMTET_14099</name>
</gene>
<comment type="caution">
    <text evidence="2">The sequence shown here is derived from an EMBL/GenBank/DDBJ whole genome shotgun (WGS) entry which is preliminary data.</text>
</comment>
<dbReference type="Proteomes" id="UP001190700">
    <property type="component" value="Unassembled WGS sequence"/>
</dbReference>
<feature type="domain" description="Cytidyltransferase-like" evidence="1">
    <location>
        <begin position="230"/>
        <end position="394"/>
    </location>
</feature>
<dbReference type="InterPro" id="IPR014729">
    <property type="entry name" value="Rossmann-like_a/b/a_fold"/>
</dbReference>
<dbReference type="InterPro" id="IPR036653">
    <property type="entry name" value="CinA-like_C"/>
</dbReference>